<dbReference type="EC" id="2.7.13.3" evidence="3"/>
<gene>
    <name evidence="10" type="ORF">KQI89_02350</name>
</gene>
<name>A0ABS6EWI5_9CLOT</name>
<dbReference type="PROSITE" id="PS50885">
    <property type="entry name" value="HAMP"/>
    <property type="match status" value="1"/>
</dbReference>
<dbReference type="PANTHER" id="PTHR45453:SF3">
    <property type="entry name" value="HISTIDINE KINASE"/>
    <property type="match status" value="1"/>
</dbReference>
<evidence type="ECO:0000256" key="3">
    <source>
        <dbReference type="ARBA" id="ARBA00012438"/>
    </source>
</evidence>
<dbReference type="Pfam" id="PF00672">
    <property type="entry name" value="HAMP"/>
    <property type="match status" value="1"/>
</dbReference>
<dbReference type="InterPro" id="IPR005467">
    <property type="entry name" value="His_kinase_dom"/>
</dbReference>
<dbReference type="SMART" id="SM00387">
    <property type="entry name" value="HATPase_c"/>
    <property type="match status" value="1"/>
</dbReference>
<sequence>MKKNLTLRLFAITSVFISIILVLIMSFQSIFFEKFYINKKMSTLKSEINSFKITYSYNYTNKQALFNSMQSFEKNNNAKIAIFSNKGEIVFLSDPNKQIDAIILDMLKESFFTISRNPQFSAILSQGSVITKILTSENQSINNIVCIAPISLESTNDNIIIAVSPFQTIKEASSVIRDFYPYGLLLGIFGIVLLSIIYSNLISRPLKAINKSALKMANMDFSVQCDEDREDEIGNLAKTLNFLSLNLSNTLKELSKSNDKLKEDIEKERRIEKMRKDFIANVSHELKTPISLIEGYAEGLKDNIAEEEQRDFYVDVIIDEAHNMGNLVSDMLDLSQLESGSFKLNIEIFNIKSLVEHIIKKLTPLLKDKNIEIITEVENTFVEGDKFRIEQVLNNFISNAIRHTTINGIIKITSELGVKKSNYSMPEYYKTKDYLFIEVFNSNSNIPNEEILNIWDKFYKIDKSRNRSGGGTGLGLAIVKNILEKHHSVHGVINKNNGVTFYFSLKIIENDLIAYK</sequence>
<protein>
    <recommendedName>
        <fullName evidence="3">histidine kinase</fullName>
        <ecNumber evidence="3">2.7.13.3</ecNumber>
    </recommendedName>
</protein>
<dbReference type="Pfam" id="PF02518">
    <property type="entry name" value="HATPase_c"/>
    <property type="match status" value="1"/>
</dbReference>
<evidence type="ECO:0000313" key="11">
    <source>
        <dbReference type="Proteomes" id="UP000736583"/>
    </source>
</evidence>
<evidence type="ECO:0000259" key="9">
    <source>
        <dbReference type="PROSITE" id="PS50885"/>
    </source>
</evidence>
<proteinExistence type="predicted"/>
<dbReference type="CDD" id="cd06225">
    <property type="entry name" value="HAMP"/>
    <property type="match status" value="1"/>
</dbReference>
<dbReference type="InterPro" id="IPR050351">
    <property type="entry name" value="BphY/WalK/GraS-like"/>
</dbReference>
<organism evidence="10 11">
    <name type="scientific">Clostridium simiarum</name>
    <dbReference type="NCBI Taxonomy" id="2841506"/>
    <lineage>
        <taxon>Bacteria</taxon>
        <taxon>Bacillati</taxon>
        <taxon>Bacillota</taxon>
        <taxon>Clostridia</taxon>
        <taxon>Eubacteriales</taxon>
        <taxon>Clostridiaceae</taxon>
        <taxon>Clostridium</taxon>
    </lineage>
</organism>
<keyword evidence="4" id="KW-0808">Transferase</keyword>
<dbReference type="PANTHER" id="PTHR45453">
    <property type="entry name" value="PHOSPHATE REGULON SENSOR PROTEIN PHOR"/>
    <property type="match status" value="1"/>
</dbReference>
<dbReference type="RefSeq" id="WP_216455748.1">
    <property type="nucleotide sequence ID" value="NZ_JAHLQL010000001.1"/>
</dbReference>
<reference evidence="10 11" key="1">
    <citation type="submission" date="2021-06" db="EMBL/GenBank/DDBJ databases">
        <authorList>
            <person name="Sun Q."/>
            <person name="Li D."/>
        </authorList>
    </citation>
    <scope>NUCLEOTIDE SEQUENCE [LARGE SCALE GENOMIC DNA]</scope>
    <source>
        <strain evidence="10 11">MSJ-4</strain>
    </source>
</reference>
<dbReference type="PROSITE" id="PS50109">
    <property type="entry name" value="HIS_KIN"/>
    <property type="match status" value="1"/>
</dbReference>
<feature type="coiled-coil region" evidence="6">
    <location>
        <begin position="244"/>
        <end position="271"/>
    </location>
</feature>
<keyword evidence="6" id="KW-0175">Coiled coil</keyword>
<keyword evidence="7" id="KW-0812">Transmembrane</keyword>
<dbReference type="CDD" id="cd00082">
    <property type="entry name" value="HisKA"/>
    <property type="match status" value="1"/>
</dbReference>
<feature type="domain" description="HAMP" evidence="9">
    <location>
        <begin position="200"/>
        <end position="252"/>
    </location>
</feature>
<evidence type="ECO:0000256" key="5">
    <source>
        <dbReference type="ARBA" id="ARBA00022777"/>
    </source>
</evidence>
<dbReference type="CDD" id="cd00075">
    <property type="entry name" value="HATPase"/>
    <property type="match status" value="1"/>
</dbReference>
<dbReference type="Proteomes" id="UP000736583">
    <property type="component" value="Unassembled WGS sequence"/>
</dbReference>
<dbReference type="Pfam" id="PF00512">
    <property type="entry name" value="HisKA"/>
    <property type="match status" value="1"/>
</dbReference>
<evidence type="ECO:0000256" key="7">
    <source>
        <dbReference type="SAM" id="Phobius"/>
    </source>
</evidence>
<accession>A0ABS6EWI5</accession>
<feature type="domain" description="Histidine kinase" evidence="8">
    <location>
        <begin position="281"/>
        <end position="509"/>
    </location>
</feature>
<evidence type="ECO:0000259" key="8">
    <source>
        <dbReference type="PROSITE" id="PS50109"/>
    </source>
</evidence>
<evidence type="ECO:0000256" key="1">
    <source>
        <dbReference type="ARBA" id="ARBA00000085"/>
    </source>
</evidence>
<evidence type="ECO:0000256" key="6">
    <source>
        <dbReference type="SAM" id="Coils"/>
    </source>
</evidence>
<dbReference type="InterPro" id="IPR003660">
    <property type="entry name" value="HAMP_dom"/>
</dbReference>
<keyword evidence="7" id="KW-0472">Membrane</keyword>
<dbReference type="SMART" id="SM00304">
    <property type="entry name" value="HAMP"/>
    <property type="match status" value="1"/>
</dbReference>
<dbReference type="GO" id="GO:0016301">
    <property type="term" value="F:kinase activity"/>
    <property type="evidence" value="ECO:0007669"/>
    <property type="project" value="UniProtKB-KW"/>
</dbReference>
<keyword evidence="11" id="KW-1185">Reference proteome</keyword>
<evidence type="ECO:0000313" key="10">
    <source>
        <dbReference type="EMBL" id="MBU5590594.1"/>
    </source>
</evidence>
<evidence type="ECO:0000256" key="4">
    <source>
        <dbReference type="ARBA" id="ARBA00022679"/>
    </source>
</evidence>
<keyword evidence="5 10" id="KW-0418">Kinase</keyword>
<comment type="catalytic activity">
    <reaction evidence="1">
        <text>ATP + protein L-histidine = ADP + protein N-phospho-L-histidine.</text>
        <dbReference type="EC" id="2.7.13.3"/>
    </reaction>
</comment>
<dbReference type="InterPro" id="IPR003661">
    <property type="entry name" value="HisK_dim/P_dom"/>
</dbReference>
<feature type="transmembrane region" description="Helical" evidence="7">
    <location>
        <begin position="6"/>
        <end position="32"/>
    </location>
</feature>
<keyword evidence="7" id="KW-1133">Transmembrane helix</keyword>
<evidence type="ECO:0000256" key="2">
    <source>
        <dbReference type="ARBA" id="ARBA00004370"/>
    </source>
</evidence>
<dbReference type="SMART" id="SM00388">
    <property type="entry name" value="HisKA"/>
    <property type="match status" value="1"/>
</dbReference>
<feature type="transmembrane region" description="Helical" evidence="7">
    <location>
        <begin position="179"/>
        <end position="198"/>
    </location>
</feature>
<dbReference type="EMBL" id="JAHLQL010000001">
    <property type="protein sequence ID" value="MBU5590594.1"/>
    <property type="molecule type" value="Genomic_DNA"/>
</dbReference>
<comment type="caution">
    <text evidence="10">The sequence shown here is derived from an EMBL/GenBank/DDBJ whole genome shotgun (WGS) entry which is preliminary data.</text>
</comment>
<dbReference type="InterPro" id="IPR003594">
    <property type="entry name" value="HATPase_dom"/>
</dbReference>
<comment type="subcellular location">
    <subcellularLocation>
        <location evidence="2">Membrane</location>
    </subcellularLocation>
</comment>